<dbReference type="GO" id="GO:0055086">
    <property type="term" value="P:nucleobase-containing small molecule metabolic process"/>
    <property type="evidence" value="ECO:0007669"/>
    <property type="project" value="UniProtKB-ARBA"/>
</dbReference>
<dbReference type="GO" id="GO:0008270">
    <property type="term" value="F:zinc ion binding"/>
    <property type="evidence" value="ECO:0007669"/>
    <property type="project" value="TreeGrafter"/>
</dbReference>
<dbReference type="PANTHER" id="PTHR11644:SF2">
    <property type="entry name" value="CYTIDINE DEAMINASE"/>
    <property type="match status" value="1"/>
</dbReference>
<comment type="similarity">
    <text evidence="1">Belongs to the cytidine and deoxycytidylate deaminase family.</text>
</comment>
<protein>
    <recommendedName>
        <fullName evidence="2">CMP/dCMP-type deaminase domain-containing protein</fullName>
    </recommendedName>
</protein>
<dbReference type="PROSITE" id="PS51747">
    <property type="entry name" value="CYT_DCMP_DEAMINASES_2"/>
    <property type="match status" value="1"/>
</dbReference>
<evidence type="ECO:0000256" key="1">
    <source>
        <dbReference type="ARBA" id="ARBA00006576"/>
    </source>
</evidence>
<dbReference type="Proteomes" id="UP000176967">
    <property type="component" value="Unassembled WGS sequence"/>
</dbReference>
<dbReference type="GO" id="GO:0072527">
    <property type="term" value="P:pyrimidine-containing compound metabolic process"/>
    <property type="evidence" value="ECO:0007669"/>
    <property type="project" value="UniProtKB-ARBA"/>
</dbReference>
<evidence type="ECO:0000259" key="2">
    <source>
        <dbReference type="PROSITE" id="PS51747"/>
    </source>
</evidence>
<dbReference type="Gene3D" id="3.40.140.10">
    <property type="entry name" value="Cytidine Deaminase, domain 2"/>
    <property type="match status" value="1"/>
</dbReference>
<dbReference type="AlphaFoldDB" id="A0A1F4W1T9"/>
<feature type="domain" description="CMP/dCMP-type deaminase" evidence="2">
    <location>
        <begin position="20"/>
        <end position="170"/>
    </location>
</feature>
<dbReference type="GO" id="GO:0004126">
    <property type="term" value="F:cytidine deaminase activity"/>
    <property type="evidence" value="ECO:0007669"/>
    <property type="project" value="TreeGrafter"/>
</dbReference>
<accession>A0A1F4W1T9</accession>
<name>A0A1F4W1T9_UNCKA</name>
<proteinExistence type="inferred from homology"/>
<dbReference type="GO" id="GO:0005829">
    <property type="term" value="C:cytosol"/>
    <property type="evidence" value="ECO:0007669"/>
    <property type="project" value="TreeGrafter"/>
</dbReference>
<organism evidence="3 4">
    <name type="scientific">candidate division WWE3 bacterium RIFCSPLOWO2_01_FULL_53_14</name>
    <dbReference type="NCBI Taxonomy" id="1802628"/>
    <lineage>
        <taxon>Bacteria</taxon>
        <taxon>Katanobacteria</taxon>
    </lineage>
</organism>
<dbReference type="InterPro" id="IPR050202">
    <property type="entry name" value="Cyt/Deoxycyt_deaminase"/>
</dbReference>
<comment type="caution">
    <text evidence="3">The sequence shown here is derived from an EMBL/GenBank/DDBJ whole genome shotgun (WGS) entry which is preliminary data.</text>
</comment>
<dbReference type="InterPro" id="IPR002125">
    <property type="entry name" value="CMP_dCMP_dom"/>
</dbReference>
<gene>
    <name evidence="3" type="ORF">A2890_01285</name>
</gene>
<dbReference type="PANTHER" id="PTHR11644">
    <property type="entry name" value="CYTIDINE DEAMINASE"/>
    <property type="match status" value="1"/>
</dbReference>
<evidence type="ECO:0000313" key="4">
    <source>
        <dbReference type="Proteomes" id="UP000176967"/>
    </source>
</evidence>
<dbReference type="STRING" id="1802628.A2890_01285"/>
<dbReference type="SUPFAM" id="SSF53927">
    <property type="entry name" value="Cytidine deaminase-like"/>
    <property type="match status" value="1"/>
</dbReference>
<dbReference type="Pfam" id="PF00383">
    <property type="entry name" value="dCMP_cyt_deam_1"/>
    <property type="match status" value="1"/>
</dbReference>
<dbReference type="CDD" id="cd01283">
    <property type="entry name" value="cytidine_deaminase"/>
    <property type="match status" value="1"/>
</dbReference>
<evidence type="ECO:0000313" key="3">
    <source>
        <dbReference type="EMBL" id="OGC63013.1"/>
    </source>
</evidence>
<sequence>MRTIERTIRVEILNRTELSLDELELIRRAAAARRNAQAPYSHYQVGAAVLSESGTIYIGCNVENANFTSTTHAEQNAISSMIAYEGPAKVLEMAIVGAPKGQEIKQPPASASSWRDYEVNDFCFACGHCLGITWENSMVDPNVKLLRMDMEGVIARTTIGDAFPMPFGPESLGVDIREG</sequence>
<dbReference type="InterPro" id="IPR016193">
    <property type="entry name" value="Cytidine_deaminase-like"/>
</dbReference>
<dbReference type="EMBL" id="MEVL01000001">
    <property type="protein sequence ID" value="OGC63013.1"/>
    <property type="molecule type" value="Genomic_DNA"/>
</dbReference>
<reference evidence="3 4" key="1">
    <citation type="journal article" date="2016" name="Nat. Commun.">
        <title>Thousands of microbial genomes shed light on interconnected biogeochemical processes in an aquifer system.</title>
        <authorList>
            <person name="Anantharaman K."/>
            <person name="Brown C.T."/>
            <person name="Hug L.A."/>
            <person name="Sharon I."/>
            <person name="Castelle C.J."/>
            <person name="Probst A.J."/>
            <person name="Thomas B.C."/>
            <person name="Singh A."/>
            <person name="Wilkins M.J."/>
            <person name="Karaoz U."/>
            <person name="Brodie E.L."/>
            <person name="Williams K.H."/>
            <person name="Hubbard S.S."/>
            <person name="Banfield J.F."/>
        </authorList>
    </citation>
    <scope>NUCLEOTIDE SEQUENCE [LARGE SCALE GENOMIC DNA]</scope>
</reference>